<dbReference type="Pfam" id="PF20153">
    <property type="entry name" value="DUF6535"/>
    <property type="match status" value="1"/>
</dbReference>
<dbReference type="InterPro" id="IPR045338">
    <property type="entry name" value="DUF6535"/>
</dbReference>
<accession>A0A5K1K1T2</accession>
<feature type="region of interest" description="Disordered" evidence="1">
    <location>
        <begin position="752"/>
        <end position="776"/>
    </location>
</feature>
<proteinExistence type="predicted"/>
<organism evidence="4">
    <name type="scientific">Ganoderma boninense</name>
    <dbReference type="NCBI Taxonomy" id="34458"/>
    <lineage>
        <taxon>Eukaryota</taxon>
        <taxon>Fungi</taxon>
        <taxon>Dikarya</taxon>
        <taxon>Basidiomycota</taxon>
        <taxon>Agaricomycotina</taxon>
        <taxon>Agaricomycetes</taxon>
        <taxon>Polyporales</taxon>
        <taxon>Polyporaceae</taxon>
        <taxon>Ganoderma</taxon>
    </lineage>
</organism>
<keyword evidence="2" id="KW-1133">Transmembrane helix</keyword>
<evidence type="ECO:0000313" key="4">
    <source>
        <dbReference type="EMBL" id="VWO99572.1"/>
    </source>
</evidence>
<feature type="region of interest" description="Disordered" evidence="1">
    <location>
        <begin position="789"/>
        <end position="848"/>
    </location>
</feature>
<feature type="transmembrane region" description="Helical" evidence="2">
    <location>
        <begin position="259"/>
        <end position="277"/>
    </location>
</feature>
<keyword evidence="2" id="KW-0812">Transmembrane</keyword>
<feature type="transmembrane region" description="Helical" evidence="2">
    <location>
        <begin position="344"/>
        <end position="369"/>
    </location>
</feature>
<dbReference type="AlphaFoldDB" id="A0A5K1K1T2"/>
<keyword evidence="2" id="KW-0472">Membrane</keyword>
<feature type="transmembrane region" description="Helical" evidence="2">
    <location>
        <begin position="310"/>
        <end position="332"/>
    </location>
</feature>
<evidence type="ECO:0000259" key="3">
    <source>
        <dbReference type="Pfam" id="PF20153"/>
    </source>
</evidence>
<evidence type="ECO:0000256" key="1">
    <source>
        <dbReference type="SAM" id="MobiDB-lite"/>
    </source>
</evidence>
<gene>
    <name evidence="4" type="primary">I1RKU6</name>
</gene>
<protein>
    <submittedName>
        <fullName evidence="4">APH domain-containing protein</fullName>
    </submittedName>
</protein>
<evidence type="ECO:0000256" key="2">
    <source>
        <dbReference type="SAM" id="Phobius"/>
    </source>
</evidence>
<feature type="compositionally biased region" description="Polar residues" evidence="1">
    <location>
        <begin position="67"/>
        <end position="78"/>
    </location>
</feature>
<name>A0A5K1K1T2_9APHY</name>
<feature type="domain" description="DUF6535" evidence="3">
    <location>
        <begin position="162"/>
        <end position="340"/>
    </location>
</feature>
<feature type="region of interest" description="Disordered" evidence="1">
    <location>
        <begin position="41"/>
        <end position="83"/>
    </location>
</feature>
<sequence length="848" mass="93774">MADSTAPPTVDRSSLDFEVRIRHAFIVCSLHLASNPVSRRASPIPLTSVSASSVASEEETDTGRSDWAQSGYGSSAGRQSPPAHITPFEAWTFGSSENIRIIRAPPIPQPTVIPHRVSIDSPTSQYDRHTQPQFPGTVIGDVIDGASNVAYPLASIANNDAWASCVKALRDYDEHIVKGWKEDVDSLLVFAGLFSAVLTAFNIESYKLLQEDPTETSAALLAQISAQLASNSGNARSALSQSTSSSPFRADNRSIRINILWFSSLVLSLVSASIGILTKQWMREYMSNTASSHRENARIRQLRHEGFVRWNVPLTIALLPILLQIAMALFFAGLLDLLWSLHAAVAWVVTVLVTISLSFLVFTTVLPTFRSGCPYKSPQAMSIFLLAQGSMRLLSYLASRLYSLLGWDRRQWPIYVEPTLFKRRSRRIAGWLRSLMHRKYFKSWREREKAIVRQGEAKLDHRILAGADAIFMDDDFLENVVRACINDTDCPAALDCVHEIINHRADGMMDGVPHWRHSDDLDGNVALLLHLVADVLPRIDKGEVSAIEKTLLIADRLCRAIPFEDLKKTAQTIHLYQRVFVSLSVFLVHQESVKRTSFELMRSLWARMIAPVPPSVIQSLTMFARAAKQANEVDTFHLACEMALVFSTRSNLPRVDFNTVRTELQVVLEDLEGYLTASDHGVGAIGPGQSASILLALEELAVLDPDLISTNILRILDHVRLDPPSADVQAKSDTDSMASFLQRRLASARALRKLRHSRPRWQPPAPQRRKAVHVRGPEDLQALNLTLPKTPEKEGQGGQQRQQQLSAPASPLGAFLSPIAGGQSPTSGLPSPLPSRPSTVPEDLEPST</sequence>
<reference evidence="4" key="1">
    <citation type="submission" date="2019-10" db="EMBL/GenBank/DDBJ databases">
        <authorList>
            <person name="Nor Muhammad N."/>
        </authorList>
    </citation>
    <scope>NUCLEOTIDE SEQUENCE</scope>
</reference>
<dbReference type="EMBL" id="LR727745">
    <property type="protein sequence ID" value="VWO99572.1"/>
    <property type="molecule type" value="Genomic_DNA"/>
</dbReference>